<dbReference type="InterPro" id="IPR017452">
    <property type="entry name" value="GPCR_Rhodpsn_7TM"/>
</dbReference>
<feature type="transmembrane region" description="Helical" evidence="9">
    <location>
        <begin position="271"/>
        <end position="291"/>
    </location>
</feature>
<proteinExistence type="predicted"/>
<evidence type="ECO:0000256" key="9">
    <source>
        <dbReference type="SAM" id="Phobius"/>
    </source>
</evidence>
<keyword evidence="3" id="KW-0716">Sensory transduction</keyword>
<dbReference type="Ensembl" id="ENSCABT00000007690.1">
    <property type="protein sequence ID" value="ENSCABP00000007038.1"/>
    <property type="gene ID" value="ENSCABG00000005351.1"/>
</dbReference>
<dbReference type="PROSITE" id="PS50262">
    <property type="entry name" value="G_PROTEIN_RECEP_F1_2"/>
    <property type="match status" value="1"/>
</dbReference>
<evidence type="ECO:0000313" key="11">
    <source>
        <dbReference type="Ensembl" id="ENSCABP00000007038.1"/>
    </source>
</evidence>
<name>A0A8C0IN60_CHEAB</name>
<sequence length="319" mass="35986">MSVVNSTKFSHLTFILLGIPGLEDWNTWIAIPFCLMLMAALLGNCVLIFLIATKRSLQEPMYLFLSMLAVSDLVSSTSTVPKMLAIFWFRAREIAFESCLTQMFFIHFGFVAKSAILLAMVFDRYVAICDPLRYTTILTNVKVGKISIAIVIRSFCIIVPIFFLLKWLPFCRSNVLPHSYCKHIEVARLAYADITVSIWYGFAVPTVTIVLDVVFIGVSCVLILKAVIRLPTKGAWLKAFSTCGSHVCIIILFYTPAFFTLSFSHHVPHHIHILLADLYMLIPPVLNPIVYGMKTKQIRVQVGCMFSQKWKCCTVPVPT</sequence>
<dbReference type="PRINTS" id="PR00245">
    <property type="entry name" value="OLFACTORYR"/>
</dbReference>
<evidence type="ECO:0000256" key="6">
    <source>
        <dbReference type="ARBA" id="ARBA00022989"/>
    </source>
</evidence>
<reference evidence="11" key="2">
    <citation type="submission" date="2025-09" db="UniProtKB">
        <authorList>
            <consortium name="Ensembl"/>
        </authorList>
    </citation>
    <scope>IDENTIFICATION</scope>
</reference>
<dbReference type="GO" id="GO:0004930">
    <property type="term" value="F:G protein-coupled receptor activity"/>
    <property type="evidence" value="ECO:0007669"/>
    <property type="project" value="InterPro"/>
</dbReference>
<dbReference type="Pfam" id="PF13853">
    <property type="entry name" value="7tm_4"/>
    <property type="match status" value="1"/>
</dbReference>
<dbReference type="PANTHER" id="PTHR26450:SF32">
    <property type="entry name" value="OLFACTORY RECEPTOR 52B6"/>
    <property type="match status" value="1"/>
</dbReference>
<evidence type="ECO:0000313" key="12">
    <source>
        <dbReference type="Proteomes" id="UP000694404"/>
    </source>
</evidence>
<keyword evidence="6 9" id="KW-1133">Transmembrane helix</keyword>
<dbReference type="InterPro" id="IPR000276">
    <property type="entry name" value="GPCR_Rhodpsn"/>
</dbReference>
<dbReference type="PANTHER" id="PTHR26450">
    <property type="entry name" value="OLFACTORY RECEPTOR 56B1-RELATED"/>
    <property type="match status" value="1"/>
</dbReference>
<feature type="domain" description="G-protein coupled receptors family 1 profile" evidence="10">
    <location>
        <begin position="43"/>
        <end position="291"/>
    </location>
</feature>
<dbReference type="Proteomes" id="UP000694404">
    <property type="component" value="Unplaced"/>
</dbReference>
<keyword evidence="4 9" id="KW-0812">Transmembrane</keyword>
<accession>A0A8C0IN60</accession>
<dbReference type="SMART" id="SM01381">
    <property type="entry name" value="7TM_GPCR_Srsx"/>
    <property type="match status" value="1"/>
</dbReference>
<dbReference type="OMA" id="CIMTHTN"/>
<reference evidence="11" key="1">
    <citation type="submission" date="2025-08" db="UniProtKB">
        <authorList>
            <consortium name="Ensembl"/>
        </authorList>
    </citation>
    <scope>IDENTIFICATION</scope>
</reference>
<evidence type="ECO:0000256" key="4">
    <source>
        <dbReference type="ARBA" id="ARBA00022692"/>
    </source>
</evidence>
<comment type="subcellular location">
    <subcellularLocation>
        <location evidence="2">Membrane</location>
        <topology evidence="2">Multi-pass membrane protein</topology>
    </subcellularLocation>
</comment>
<evidence type="ECO:0000256" key="5">
    <source>
        <dbReference type="ARBA" id="ARBA00022725"/>
    </source>
</evidence>
<evidence type="ECO:0000259" key="10">
    <source>
        <dbReference type="PROSITE" id="PS50262"/>
    </source>
</evidence>
<keyword evidence="12" id="KW-1185">Reference proteome</keyword>
<evidence type="ECO:0000256" key="2">
    <source>
        <dbReference type="ARBA" id="ARBA00004141"/>
    </source>
</evidence>
<feature type="transmembrane region" description="Helical" evidence="9">
    <location>
        <begin position="198"/>
        <end position="224"/>
    </location>
</feature>
<comment type="function">
    <text evidence="1">Odorant receptor.</text>
</comment>
<evidence type="ECO:0000256" key="3">
    <source>
        <dbReference type="ARBA" id="ARBA00022606"/>
    </source>
</evidence>
<evidence type="ECO:0000256" key="8">
    <source>
        <dbReference type="ARBA" id="ARBA00023224"/>
    </source>
</evidence>
<organism evidence="11 12">
    <name type="scientific">Chelonoidis abingdonii</name>
    <name type="common">Abingdon island giant tortoise</name>
    <name type="synonym">Testudo abingdonii</name>
    <dbReference type="NCBI Taxonomy" id="106734"/>
    <lineage>
        <taxon>Eukaryota</taxon>
        <taxon>Metazoa</taxon>
        <taxon>Chordata</taxon>
        <taxon>Craniata</taxon>
        <taxon>Vertebrata</taxon>
        <taxon>Euteleostomi</taxon>
        <taxon>Archelosauria</taxon>
        <taxon>Testudinata</taxon>
        <taxon>Testudines</taxon>
        <taxon>Cryptodira</taxon>
        <taxon>Durocryptodira</taxon>
        <taxon>Testudinoidea</taxon>
        <taxon>Testudinidae</taxon>
        <taxon>Chelonoidis</taxon>
    </lineage>
</organism>
<dbReference type="CDD" id="cd15221">
    <property type="entry name" value="7tmA_OR52B-like"/>
    <property type="match status" value="1"/>
</dbReference>
<feature type="transmembrane region" description="Helical" evidence="9">
    <location>
        <begin position="62"/>
        <end position="89"/>
    </location>
</feature>
<dbReference type="FunFam" id="1.20.1070.10:FF:000006">
    <property type="entry name" value="Olfactory receptor"/>
    <property type="match status" value="1"/>
</dbReference>
<feature type="transmembrane region" description="Helical" evidence="9">
    <location>
        <begin position="28"/>
        <end position="50"/>
    </location>
</feature>
<feature type="transmembrane region" description="Helical" evidence="9">
    <location>
        <begin position="101"/>
        <end position="122"/>
    </location>
</feature>
<dbReference type="GO" id="GO:0005886">
    <property type="term" value="C:plasma membrane"/>
    <property type="evidence" value="ECO:0007669"/>
    <property type="project" value="TreeGrafter"/>
</dbReference>
<dbReference type="PRINTS" id="PR00237">
    <property type="entry name" value="GPCRRHODOPSN"/>
</dbReference>
<dbReference type="SUPFAM" id="SSF81321">
    <property type="entry name" value="Family A G protein-coupled receptor-like"/>
    <property type="match status" value="1"/>
</dbReference>
<dbReference type="AlphaFoldDB" id="A0A8C0IN60"/>
<keyword evidence="7 9" id="KW-0472">Membrane</keyword>
<dbReference type="InterPro" id="IPR000725">
    <property type="entry name" value="Olfact_rcpt"/>
</dbReference>
<gene>
    <name evidence="11" type="primary">LOC116839629</name>
</gene>
<dbReference type="InterPro" id="IPR050402">
    <property type="entry name" value="OR51/52/56-like"/>
</dbReference>
<protein>
    <submittedName>
        <fullName evidence="11">Olfactory receptor family 52 subfamily B member 2</fullName>
    </submittedName>
</protein>
<dbReference type="Gene3D" id="1.20.1070.10">
    <property type="entry name" value="Rhodopsin 7-helix transmembrane proteins"/>
    <property type="match status" value="1"/>
</dbReference>
<evidence type="ECO:0000256" key="1">
    <source>
        <dbReference type="ARBA" id="ARBA00002936"/>
    </source>
</evidence>
<keyword evidence="5" id="KW-0552">Olfaction</keyword>
<feature type="transmembrane region" description="Helical" evidence="9">
    <location>
        <begin position="236"/>
        <end position="259"/>
    </location>
</feature>
<keyword evidence="8" id="KW-0807">Transducer</keyword>
<dbReference type="GO" id="GO:0004984">
    <property type="term" value="F:olfactory receptor activity"/>
    <property type="evidence" value="ECO:0007669"/>
    <property type="project" value="InterPro"/>
</dbReference>
<dbReference type="GeneTree" id="ENSGT01090000260043"/>
<evidence type="ECO:0000256" key="7">
    <source>
        <dbReference type="ARBA" id="ARBA00023136"/>
    </source>
</evidence>
<feature type="transmembrane region" description="Helical" evidence="9">
    <location>
        <begin position="143"/>
        <end position="165"/>
    </location>
</feature>